<evidence type="ECO:0000256" key="1">
    <source>
        <dbReference type="SAM" id="Phobius"/>
    </source>
</evidence>
<reference evidence="2 3" key="1">
    <citation type="submission" date="2020-02" db="EMBL/GenBank/DDBJ databases">
        <title>Genome sequences of Thiorhodococcus mannitoliphagus and Thiorhodococcus minor, purple sulfur photosynthetic bacteria in the gammaproteobacterial family, Chromatiaceae.</title>
        <authorList>
            <person name="Aviles F.A."/>
            <person name="Meyer T.E."/>
            <person name="Kyndt J.A."/>
        </authorList>
    </citation>
    <scope>NUCLEOTIDE SEQUENCE [LARGE SCALE GENOMIC DNA]</scope>
    <source>
        <strain evidence="2 3">DSM 11518</strain>
    </source>
</reference>
<accession>A0A6M0K2Q9</accession>
<sequence>MSAQTGPAEAAAGGKAPLDDLMLAMDVVDTLRRRERLVKRELDVAGREEDLKARLRKIYHAQGIEVPDHVLEEGVAALREDRFVYKPPASSLSVKLARIYVSRGRWGKWLLGGLTALIAAWSINYFVFVAPDAALPERLTQAYGETIVIAKSDAARNRAEQLLASGQSAAQTGDTQAVRQALAALESMQTTLRQEYSLRILNRPGERTGVWRIPDINTQARNYYVIVEAVDPSGRVLSVPITNEETGKTESVTAWGLRVDKQIFDRIARDKQDDGIIERDRFGDKPRGALTPSYEMRTTGGAITQW</sequence>
<dbReference type="RefSeq" id="WP_164454576.1">
    <property type="nucleotide sequence ID" value="NZ_JAAIJQ010000072.1"/>
</dbReference>
<organism evidence="2 3">
    <name type="scientific">Thiorhodococcus minor</name>
    <dbReference type="NCBI Taxonomy" id="57489"/>
    <lineage>
        <taxon>Bacteria</taxon>
        <taxon>Pseudomonadati</taxon>
        <taxon>Pseudomonadota</taxon>
        <taxon>Gammaproteobacteria</taxon>
        <taxon>Chromatiales</taxon>
        <taxon>Chromatiaceae</taxon>
        <taxon>Thiorhodococcus</taxon>
    </lineage>
</organism>
<gene>
    <name evidence="2" type="ORF">G3446_19585</name>
</gene>
<keyword evidence="1" id="KW-0812">Transmembrane</keyword>
<keyword evidence="1" id="KW-0472">Membrane</keyword>
<keyword evidence="3" id="KW-1185">Reference proteome</keyword>
<keyword evidence="1" id="KW-1133">Transmembrane helix</keyword>
<dbReference type="Proteomes" id="UP000483379">
    <property type="component" value="Unassembled WGS sequence"/>
</dbReference>
<evidence type="ECO:0000313" key="3">
    <source>
        <dbReference type="Proteomes" id="UP000483379"/>
    </source>
</evidence>
<name>A0A6M0K2Q9_9GAMM</name>
<feature type="transmembrane region" description="Helical" evidence="1">
    <location>
        <begin position="109"/>
        <end position="128"/>
    </location>
</feature>
<dbReference type="Pfam" id="PF19911">
    <property type="entry name" value="DUF6384"/>
    <property type="match status" value="1"/>
</dbReference>
<protein>
    <submittedName>
        <fullName evidence="2">Uncharacterized protein</fullName>
    </submittedName>
</protein>
<dbReference type="EMBL" id="JAAIJQ010000072">
    <property type="protein sequence ID" value="NEV64058.1"/>
    <property type="molecule type" value="Genomic_DNA"/>
</dbReference>
<proteinExistence type="predicted"/>
<dbReference type="AlphaFoldDB" id="A0A6M0K2Q9"/>
<dbReference type="InterPro" id="IPR045964">
    <property type="entry name" value="DUF6384"/>
</dbReference>
<evidence type="ECO:0000313" key="2">
    <source>
        <dbReference type="EMBL" id="NEV64058.1"/>
    </source>
</evidence>
<comment type="caution">
    <text evidence="2">The sequence shown here is derived from an EMBL/GenBank/DDBJ whole genome shotgun (WGS) entry which is preliminary data.</text>
</comment>